<keyword evidence="2" id="KW-1185">Reference proteome</keyword>
<reference evidence="1" key="1">
    <citation type="submission" date="2021-08" db="EMBL/GenBank/DDBJ databases">
        <title>Genome of a novel bacterium of the phylum Verrucomicrobia, Oleiharenicola sp. KSB-15.</title>
        <authorList>
            <person name="Chung J.-H."/>
            <person name="Ahn J.-H."/>
            <person name="Yoon Y."/>
            <person name="Kim D.-Y."/>
            <person name="An S.-H."/>
            <person name="Park I."/>
            <person name="Yeon J."/>
        </authorList>
    </citation>
    <scope>NUCLEOTIDE SEQUENCE</scope>
    <source>
        <strain evidence="1">KSB-15</strain>
    </source>
</reference>
<dbReference type="Proteomes" id="UP000825051">
    <property type="component" value="Chromosome"/>
</dbReference>
<gene>
    <name evidence="1" type="ORF">K0B96_07705</name>
</gene>
<dbReference type="RefSeq" id="WP_220165730.1">
    <property type="nucleotide sequence ID" value="NZ_CP080507.1"/>
</dbReference>
<accession>A0A8F9TYS4</accession>
<protein>
    <submittedName>
        <fullName evidence="1">Uncharacterized protein</fullName>
    </submittedName>
</protein>
<name>A0A8F9TYS4_9BACT</name>
<evidence type="ECO:0000313" key="2">
    <source>
        <dbReference type="Proteomes" id="UP000825051"/>
    </source>
</evidence>
<dbReference type="KEGG" id="ole:K0B96_07705"/>
<sequence length="313" mass="35145">MIDATLQINLSAGDAAYAELTVPALLAAHPNVADRLLVVDLCKPQRTGIVDPARRYPEPAFSQRAAHVAALALRWQAEGKVDRVSYLHPNDPLFLKISRTYLRPWVKETHDYGGCALMSYLAAFELCTTRWLLHYDADMLLHQQPGFDWAAEACAAIGDNGSIVAAIPRPSPPPLEEVDAPSFQERLEMRPHAAGWLTTWFSTRCYLFDTQALRPLLPLLQGRIFWEVLAAKILQRGYPRSPEIMLFRRMQAARCSRLTLRDRRAWLLHPVQKGPAFVAALPALQKAIAAGQSPNAQRGRQDLDLNLWRNLLS</sequence>
<dbReference type="AlphaFoldDB" id="A0A8F9TYS4"/>
<dbReference type="EMBL" id="CP080507">
    <property type="protein sequence ID" value="QYM80481.1"/>
    <property type="molecule type" value="Genomic_DNA"/>
</dbReference>
<organism evidence="1 2">
    <name type="scientific">Horticoccus luteus</name>
    <dbReference type="NCBI Taxonomy" id="2862869"/>
    <lineage>
        <taxon>Bacteria</taxon>
        <taxon>Pseudomonadati</taxon>
        <taxon>Verrucomicrobiota</taxon>
        <taxon>Opitutia</taxon>
        <taxon>Opitutales</taxon>
        <taxon>Opitutaceae</taxon>
        <taxon>Horticoccus</taxon>
    </lineage>
</organism>
<evidence type="ECO:0000313" key="1">
    <source>
        <dbReference type="EMBL" id="QYM80481.1"/>
    </source>
</evidence>
<proteinExistence type="predicted"/>